<keyword evidence="6 7" id="KW-0472">Membrane</keyword>
<dbReference type="EMBL" id="OIVN01001145">
    <property type="protein sequence ID" value="SPC90403.1"/>
    <property type="molecule type" value="Genomic_DNA"/>
</dbReference>
<dbReference type="PANTHER" id="PTHR42920">
    <property type="entry name" value="OS03G0707200 PROTEIN-RELATED"/>
    <property type="match status" value="1"/>
</dbReference>
<evidence type="ECO:0000256" key="3">
    <source>
        <dbReference type="ARBA" id="ARBA00022475"/>
    </source>
</evidence>
<keyword evidence="4 7" id="KW-0812">Transmembrane</keyword>
<feature type="transmembrane region" description="Helical" evidence="7">
    <location>
        <begin position="6"/>
        <end position="26"/>
    </location>
</feature>
<dbReference type="Pfam" id="PF00892">
    <property type="entry name" value="EamA"/>
    <property type="match status" value="2"/>
</dbReference>
<accession>A0A2N9FT91</accession>
<evidence type="ECO:0000256" key="6">
    <source>
        <dbReference type="ARBA" id="ARBA00023136"/>
    </source>
</evidence>
<evidence type="ECO:0000313" key="9">
    <source>
        <dbReference type="EMBL" id="SPC90403.1"/>
    </source>
</evidence>
<gene>
    <name evidence="9" type="ORF">FSB_LOCUS18285</name>
</gene>
<dbReference type="SUPFAM" id="SSF103481">
    <property type="entry name" value="Multidrug resistance efflux transporter EmrE"/>
    <property type="match status" value="1"/>
</dbReference>
<feature type="domain" description="EamA" evidence="8">
    <location>
        <begin position="1"/>
        <end position="101"/>
    </location>
</feature>
<proteinExistence type="inferred from homology"/>
<dbReference type="InterPro" id="IPR051258">
    <property type="entry name" value="Diverse_Substrate_Transporter"/>
</dbReference>
<feature type="transmembrane region" description="Helical" evidence="7">
    <location>
        <begin position="141"/>
        <end position="166"/>
    </location>
</feature>
<sequence length="393" mass="43148">MDPATFSAVRFVVSAIPFLPFVFHARDDIKTRNAGMELGLWVSLGYLIEAIGLLTADAGRASFISLFTVIVVPLLDGILGAIIPARTWFGVLMSALGVAMLECSGSPPSVGDLLNFLSAIFFGIHMLRTEHISRSTKKENFLPLLGYEVCVVALLSTIWVLIGGWFDGVHGFNQLTWTWTELWDWSVAFPWIPALYTGIFSTGLCLWVEIAAMRDVSATETAIIYGLEPLWGAGFAWFLLGERWGTSGWIGAALVLGGSLMVQIFGYLPPNKSIEDEEANQKGDLLRVPDKRKSGLVDAISNGFLGSWDSTVVNCVRFGFVLLYLTCNSGIEAFKHYLECPSSGITWYFSPRSIGFFLPNPLPLVDWAKITLYLATPLGCILEDGRYFSLVAA</sequence>
<evidence type="ECO:0000256" key="2">
    <source>
        <dbReference type="ARBA" id="ARBA00007635"/>
    </source>
</evidence>
<evidence type="ECO:0000256" key="5">
    <source>
        <dbReference type="ARBA" id="ARBA00022989"/>
    </source>
</evidence>
<keyword evidence="5 7" id="KW-1133">Transmembrane helix</keyword>
<evidence type="ECO:0000256" key="1">
    <source>
        <dbReference type="ARBA" id="ARBA00004651"/>
    </source>
</evidence>
<feature type="transmembrane region" description="Helical" evidence="7">
    <location>
        <begin position="62"/>
        <end position="82"/>
    </location>
</feature>
<reference evidence="9" key="1">
    <citation type="submission" date="2018-02" db="EMBL/GenBank/DDBJ databases">
        <authorList>
            <person name="Cohen D.B."/>
            <person name="Kent A.D."/>
        </authorList>
    </citation>
    <scope>NUCLEOTIDE SEQUENCE</scope>
</reference>
<protein>
    <recommendedName>
        <fullName evidence="8">EamA domain-containing protein</fullName>
    </recommendedName>
</protein>
<feature type="transmembrane region" description="Helical" evidence="7">
    <location>
        <begin position="222"/>
        <end position="240"/>
    </location>
</feature>
<comment type="similarity">
    <text evidence="2">Belongs to the drug/metabolite transporter (DMT) superfamily. Plant drug/metabolite exporter (P-DME) (TC 2.A.7.4) family.</text>
</comment>
<evidence type="ECO:0000256" key="7">
    <source>
        <dbReference type="SAM" id="Phobius"/>
    </source>
</evidence>
<comment type="subcellular location">
    <subcellularLocation>
        <location evidence="1">Cell membrane</location>
        <topology evidence="1">Multi-pass membrane protein</topology>
    </subcellularLocation>
</comment>
<organism evidence="9">
    <name type="scientific">Fagus sylvatica</name>
    <name type="common">Beechnut</name>
    <dbReference type="NCBI Taxonomy" id="28930"/>
    <lineage>
        <taxon>Eukaryota</taxon>
        <taxon>Viridiplantae</taxon>
        <taxon>Streptophyta</taxon>
        <taxon>Embryophyta</taxon>
        <taxon>Tracheophyta</taxon>
        <taxon>Spermatophyta</taxon>
        <taxon>Magnoliopsida</taxon>
        <taxon>eudicotyledons</taxon>
        <taxon>Gunneridae</taxon>
        <taxon>Pentapetalae</taxon>
        <taxon>rosids</taxon>
        <taxon>fabids</taxon>
        <taxon>Fagales</taxon>
        <taxon>Fagaceae</taxon>
        <taxon>Fagus</taxon>
    </lineage>
</organism>
<keyword evidence="3" id="KW-1003">Cell membrane</keyword>
<feature type="transmembrane region" description="Helical" evidence="7">
    <location>
        <begin position="38"/>
        <end position="56"/>
    </location>
</feature>
<feature type="transmembrane region" description="Helical" evidence="7">
    <location>
        <begin position="113"/>
        <end position="129"/>
    </location>
</feature>
<dbReference type="InterPro" id="IPR037185">
    <property type="entry name" value="EmrE-like"/>
</dbReference>
<dbReference type="PANTHER" id="PTHR42920:SF10">
    <property type="entry name" value="EAMA DOMAIN-CONTAINING PROTEIN"/>
    <property type="match status" value="1"/>
</dbReference>
<evidence type="ECO:0000259" key="8">
    <source>
        <dbReference type="Pfam" id="PF00892"/>
    </source>
</evidence>
<dbReference type="GO" id="GO:0005886">
    <property type="term" value="C:plasma membrane"/>
    <property type="evidence" value="ECO:0007669"/>
    <property type="project" value="UniProtKB-SubCell"/>
</dbReference>
<evidence type="ECO:0000256" key="4">
    <source>
        <dbReference type="ARBA" id="ARBA00022692"/>
    </source>
</evidence>
<dbReference type="AlphaFoldDB" id="A0A2N9FT91"/>
<name>A0A2N9FT91_FAGSY</name>
<feature type="transmembrane region" description="Helical" evidence="7">
    <location>
        <begin position="246"/>
        <end position="268"/>
    </location>
</feature>
<dbReference type="InterPro" id="IPR000620">
    <property type="entry name" value="EamA_dom"/>
</dbReference>
<feature type="transmembrane region" description="Helical" evidence="7">
    <location>
        <begin position="186"/>
        <end position="210"/>
    </location>
</feature>
<feature type="domain" description="EamA" evidence="8">
    <location>
        <begin position="111"/>
        <end position="262"/>
    </location>
</feature>